<evidence type="ECO:0000256" key="1">
    <source>
        <dbReference type="SAM" id="SignalP"/>
    </source>
</evidence>
<gene>
    <name evidence="2" type="ORF">ETAA1_04170</name>
</gene>
<feature type="chain" id="PRO_5021917432" description="Gfo/Idh/MocA family oxidoreductase" evidence="1">
    <location>
        <begin position="20"/>
        <end position="434"/>
    </location>
</feature>
<protein>
    <recommendedName>
        <fullName evidence="4">Gfo/Idh/MocA family oxidoreductase</fullName>
    </recommendedName>
</protein>
<feature type="signal peptide" evidence="1">
    <location>
        <begin position="1"/>
        <end position="19"/>
    </location>
</feature>
<dbReference type="InterPro" id="IPR006311">
    <property type="entry name" value="TAT_signal"/>
</dbReference>
<dbReference type="KEGG" id="uli:ETAA1_04170"/>
<organism evidence="2 3">
    <name type="scientific">Urbifossiella limnaea</name>
    <dbReference type="NCBI Taxonomy" id="2528023"/>
    <lineage>
        <taxon>Bacteria</taxon>
        <taxon>Pseudomonadati</taxon>
        <taxon>Planctomycetota</taxon>
        <taxon>Planctomycetia</taxon>
        <taxon>Gemmatales</taxon>
        <taxon>Gemmataceae</taxon>
        <taxon>Urbifossiella</taxon>
    </lineage>
</organism>
<name>A0A517XLY9_9BACT</name>
<dbReference type="RefSeq" id="WP_145233881.1">
    <property type="nucleotide sequence ID" value="NZ_CP036273.1"/>
</dbReference>
<evidence type="ECO:0000313" key="2">
    <source>
        <dbReference type="EMBL" id="QDU18527.1"/>
    </source>
</evidence>
<dbReference type="Proteomes" id="UP000319576">
    <property type="component" value="Chromosome"/>
</dbReference>
<keyword evidence="3" id="KW-1185">Reference proteome</keyword>
<evidence type="ECO:0008006" key="4">
    <source>
        <dbReference type="Google" id="ProtNLM"/>
    </source>
</evidence>
<keyword evidence="1" id="KW-0732">Signal</keyword>
<reference evidence="2 3" key="1">
    <citation type="submission" date="2019-02" db="EMBL/GenBank/DDBJ databases">
        <title>Deep-cultivation of Planctomycetes and their phenomic and genomic characterization uncovers novel biology.</title>
        <authorList>
            <person name="Wiegand S."/>
            <person name="Jogler M."/>
            <person name="Boedeker C."/>
            <person name="Pinto D."/>
            <person name="Vollmers J."/>
            <person name="Rivas-Marin E."/>
            <person name="Kohn T."/>
            <person name="Peeters S.H."/>
            <person name="Heuer A."/>
            <person name="Rast P."/>
            <person name="Oberbeckmann S."/>
            <person name="Bunk B."/>
            <person name="Jeske O."/>
            <person name="Meyerdierks A."/>
            <person name="Storesund J.E."/>
            <person name="Kallscheuer N."/>
            <person name="Luecker S."/>
            <person name="Lage O.M."/>
            <person name="Pohl T."/>
            <person name="Merkel B.J."/>
            <person name="Hornburger P."/>
            <person name="Mueller R.-W."/>
            <person name="Bruemmer F."/>
            <person name="Labrenz M."/>
            <person name="Spormann A.M."/>
            <person name="Op den Camp H."/>
            <person name="Overmann J."/>
            <person name="Amann R."/>
            <person name="Jetten M.S.M."/>
            <person name="Mascher T."/>
            <person name="Medema M.H."/>
            <person name="Devos D.P."/>
            <person name="Kaster A.-K."/>
            <person name="Ovreas L."/>
            <person name="Rohde M."/>
            <person name="Galperin M.Y."/>
            <person name="Jogler C."/>
        </authorList>
    </citation>
    <scope>NUCLEOTIDE SEQUENCE [LARGE SCALE GENOMIC DNA]</scope>
    <source>
        <strain evidence="2 3">ETA_A1</strain>
    </source>
</reference>
<evidence type="ECO:0000313" key="3">
    <source>
        <dbReference type="Proteomes" id="UP000319576"/>
    </source>
</evidence>
<dbReference type="PROSITE" id="PS51318">
    <property type="entry name" value="TAT"/>
    <property type="match status" value="1"/>
</dbReference>
<dbReference type="EMBL" id="CP036273">
    <property type="protein sequence ID" value="QDU18527.1"/>
    <property type="molecule type" value="Genomic_DNA"/>
</dbReference>
<accession>A0A517XLY9</accession>
<sequence length="434" mass="47474" precursor="true">MSTRRAFLASAALLPSALAAQPGPRTRPPKRPRPAEKKVAVVASVYWYLSHAYHIAGRFLDGYMVGDAHHFPDFGVASCYVEQPTRNLAPELAREHGFRLAPTIEDALTLGTGRLAVDAVLLICEHGDYPYNARGQKLYPRHDYFQQIVRVFERSGKTVPVFCDKHLSYDRAKAADMVATAKKMGFGLMAGSSLPVTWRRPELELPLGSKLTDALLVSRGELEIYGIHALEALQCMAERRLPAGATEQGVAAVTGLQGDAVWKAGDDGLWSWELLEHAVGRCPSRNAGDIRANCRRFQRPAAWGHVVPGPIAFHVEYRDGFKATVLQLDGHVADEAFAGRIAGQPRPVSTLFYLPPPPGAAFLEALASHAERFVATGRPPYPAERTQLTGGVLDYALESRATGSRRLETPDLAIRYAAPADSGFMRGEYVRPVN</sequence>
<dbReference type="OrthoDB" id="1394308at2"/>
<dbReference type="AlphaFoldDB" id="A0A517XLY9"/>
<proteinExistence type="predicted"/>